<dbReference type="Proteomes" id="UP000265618">
    <property type="component" value="Unassembled WGS sequence"/>
</dbReference>
<dbReference type="PANTHER" id="PTHR11099">
    <property type="entry name" value="VACUOLAR SORTING PROTEIN 35"/>
    <property type="match status" value="1"/>
</dbReference>
<name>A0A9K3DAY6_9EUKA</name>
<dbReference type="AlphaFoldDB" id="A0A9K3DAY6"/>
<sequence length="85" mass="9271">MLTRQRKDLQGLVGGNFERLAHLNGITAEHYRDIVLPSLGEQVLACNDGLAQDYLLHCVVAAFPDHFHVGALTPFLSILGSTDAK</sequence>
<dbReference type="GO" id="GO:0005770">
    <property type="term" value="C:late endosome"/>
    <property type="evidence" value="ECO:0007669"/>
    <property type="project" value="TreeGrafter"/>
</dbReference>
<dbReference type="GO" id="GO:0005829">
    <property type="term" value="C:cytosol"/>
    <property type="evidence" value="ECO:0007669"/>
    <property type="project" value="GOC"/>
</dbReference>
<reference evidence="1 2" key="1">
    <citation type="journal article" date="2018" name="PLoS ONE">
        <title>The draft genome of Kipferlia bialata reveals reductive genome evolution in fornicate parasites.</title>
        <authorList>
            <person name="Tanifuji G."/>
            <person name="Takabayashi S."/>
            <person name="Kume K."/>
            <person name="Takagi M."/>
            <person name="Nakayama T."/>
            <person name="Kamikawa R."/>
            <person name="Inagaki Y."/>
            <person name="Hashimoto T."/>
        </authorList>
    </citation>
    <scope>NUCLEOTIDE SEQUENCE [LARGE SCALE GENOMIC DNA]</scope>
    <source>
        <strain evidence="1">NY0173</strain>
    </source>
</reference>
<gene>
    <name evidence="1" type="ORF">KIPB_015841</name>
</gene>
<dbReference type="EMBL" id="BDIP01009183">
    <property type="protein sequence ID" value="GIQ92199.1"/>
    <property type="molecule type" value="Genomic_DNA"/>
</dbReference>
<feature type="non-terminal residue" evidence="1">
    <location>
        <position position="1"/>
    </location>
</feature>
<dbReference type="PANTHER" id="PTHR11099:SF0">
    <property type="entry name" value="VACUOLAR PROTEIN SORTING-ASSOCIATED PROTEIN 35"/>
    <property type="match status" value="1"/>
</dbReference>
<proteinExistence type="predicted"/>
<keyword evidence="2" id="KW-1185">Reference proteome</keyword>
<protein>
    <submittedName>
        <fullName evidence="1">Vacuolar protein sorting-associated protein 35</fullName>
    </submittedName>
</protein>
<organism evidence="1 2">
    <name type="scientific">Kipferlia bialata</name>
    <dbReference type="NCBI Taxonomy" id="797122"/>
    <lineage>
        <taxon>Eukaryota</taxon>
        <taxon>Metamonada</taxon>
        <taxon>Carpediemonas-like organisms</taxon>
        <taxon>Kipferlia</taxon>
    </lineage>
</organism>
<dbReference type="GO" id="GO:0006886">
    <property type="term" value="P:intracellular protein transport"/>
    <property type="evidence" value="ECO:0007669"/>
    <property type="project" value="TreeGrafter"/>
</dbReference>
<accession>A0A9K3DAY6</accession>
<dbReference type="Pfam" id="PF03635">
    <property type="entry name" value="Vps35"/>
    <property type="match status" value="1"/>
</dbReference>
<dbReference type="GO" id="GO:0042147">
    <property type="term" value="P:retrograde transport, endosome to Golgi"/>
    <property type="evidence" value="ECO:0007669"/>
    <property type="project" value="InterPro"/>
</dbReference>
<evidence type="ECO:0000313" key="1">
    <source>
        <dbReference type="EMBL" id="GIQ92199.1"/>
    </source>
</evidence>
<dbReference type="GO" id="GO:0030906">
    <property type="term" value="C:retromer, cargo-selective complex"/>
    <property type="evidence" value="ECO:0007669"/>
    <property type="project" value="InterPro"/>
</dbReference>
<dbReference type="InterPro" id="IPR005378">
    <property type="entry name" value="Vps35"/>
</dbReference>
<comment type="caution">
    <text evidence="1">The sequence shown here is derived from an EMBL/GenBank/DDBJ whole genome shotgun (WGS) entry which is preliminary data.</text>
</comment>
<evidence type="ECO:0000313" key="2">
    <source>
        <dbReference type="Proteomes" id="UP000265618"/>
    </source>
</evidence>
<dbReference type="OrthoDB" id="10258141at2759"/>